<evidence type="ECO:0000256" key="2">
    <source>
        <dbReference type="ARBA" id="ARBA00022801"/>
    </source>
</evidence>
<organism evidence="5 6">
    <name type="scientific">Brasilonema bromeliae SPC951</name>
    <dbReference type="NCBI Taxonomy" id="385972"/>
    <lineage>
        <taxon>Bacteria</taxon>
        <taxon>Bacillati</taxon>
        <taxon>Cyanobacteriota</taxon>
        <taxon>Cyanophyceae</taxon>
        <taxon>Nostocales</taxon>
        <taxon>Scytonemataceae</taxon>
        <taxon>Brasilonema</taxon>
        <taxon>Bromeliae group (in: Brasilonema)</taxon>
    </lineage>
</organism>
<accession>A0ABX1P9N3</accession>
<dbReference type="SUPFAM" id="SSF48208">
    <property type="entry name" value="Six-hairpin glycosidases"/>
    <property type="match status" value="1"/>
</dbReference>
<dbReference type="Proteomes" id="UP000718564">
    <property type="component" value="Unassembled WGS sequence"/>
</dbReference>
<evidence type="ECO:0000256" key="3">
    <source>
        <dbReference type="ARBA" id="ARBA00023295"/>
    </source>
</evidence>
<keyword evidence="6" id="KW-1185">Reference proteome</keyword>
<keyword evidence="3" id="KW-0326">Glycosidase</keyword>
<dbReference type="GO" id="GO:0016787">
    <property type="term" value="F:hydrolase activity"/>
    <property type="evidence" value="ECO:0007669"/>
    <property type="project" value="UniProtKB-KW"/>
</dbReference>
<comment type="similarity">
    <text evidence="1">Belongs to the glycosyl hydrolase 8 (cellulase D) family.</text>
</comment>
<proteinExistence type="inferred from homology"/>
<dbReference type="InterPro" id="IPR012341">
    <property type="entry name" value="6hp_glycosidase-like_sf"/>
</dbReference>
<dbReference type="EMBL" id="QMEB01000109">
    <property type="protein sequence ID" value="NMG20688.1"/>
    <property type="molecule type" value="Genomic_DNA"/>
</dbReference>
<keyword evidence="2 5" id="KW-0378">Hydrolase</keyword>
<dbReference type="Gene3D" id="1.50.10.10">
    <property type="match status" value="1"/>
</dbReference>
<evidence type="ECO:0000256" key="4">
    <source>
        <dbReference type="SAM" id="Phobius"/>
    </source>
</evidence>
<sequence length="423" mass="47999">MRHSVKLTVIVSMIVLNACNLGYSVIKTKVSDDRTPVETALPLNGSESENSSKYVAALPKSVPNRELLTQSWEVYRRRFIQGDGRVIDYEAGDRSTSEGQAYAMLRAVLIDDAATFAQTLNWGENNLQRQVDGKRTDNLWAWQWGRNADGKWGAIDSNFASDGDIDAITALILASRRWNRPEYLNLAKAKLQDLWNLSTVLGHGGKLYLLPGPAAAFIPNASTLYLNPSYFAPYAFRLFAQVDPEHDWLSLVNSSYEVLEKSAPLSAVGLPSDWVAQDTKTGKYQPLPQTTSQLQTLYGFDAYRVWWRLSLDVAWFNSPQARRYLQTNSRYLQQQWRERSRLPARIDLQGKGLVDYEATAQYAMLYAAWQFVEPQLAKELLEKKVLLQYKQGLWDDKSAYYTQNLAWLGLLSPSVVPPQLLKK</sequence>
<name>A0ABX1P9N3_9CYAN</name>
<evidence type="ECO:0000256" key="1">
    <source>
        <dbReference type="ARBA" id="ARBA00009209"/>
    </source>
</evidence>
<comment type="caution">
    <text evidence="5">The sequence shown here is derived from an EMBL/GenBank/DDBJ whole genome shotgun (WGS) entry which is preliminary data.</text>
</comment>
<protein>
    <submittedName>
        <fullName evidence="5">Glycosyl hydrolase</fullName>
    </submittedName>
</protein>
<gene>
    <name evidence="5" type="ORF">DP116_14960</name>
</gene>
<evidence type="ECO:0000313" key="5">
    <source>
        <dbReference type="EMBL" id="NMG20688.1"/>
    </source>
</evidence>
<keyword evidence="4" id="KW-1133">Transmembrane helix</keyword>
<keyword evidence="4" id="KW-0472">Membrane</keyword>
<dbReference type="PRINTS" id="PR00735">
    <property type="entry name" value="GLHYDRLASE8"/>
</dbReference>
<dbReference type="RefSeq" id="WP_169155945.1">
    <property type="nucleotide sequence ID" value="NZ_CAWPJE010000099.1"/>
</dbReference>
<dbReference type="Pfam" id="PF01270">
    <property type="entry name" value="Glyco_hydro_8"/>
    <property type="match status" value="1"/>
</dbReference>
<feature type="transmembrane region" description="Helical" evidence="4">
    <location>
        <begin position="7"/>
        <end position="26"/>
    </location>
</feature>
<evidence type="ECO:0000313" key="6">
    <source>
        <dbReference type="Proteomes" id="UP000718564"/>
    </source>
</evidence>
<keyword evidence="4" id="KW-0812">Transmembrane</keyword>
<dbReference type="InterPro" id="IPR008928">
    <property type="entry name" value="6-hairpin_glycosidase_sf"/>
</dbReference>
<dbReference type="InterPro" id="IPR002037">
    <property type="entry name" value="Glyco_hydro_8"/>
</dbReference>
<reference evidence="5 6" key="1">
    <citation type="submission" date="2018-06" db="EMBL/GenBank/DDBJ databases">
        <title>Comparative genomics of Brasilonema spp. strains.</title>
        <authorList>
            <person name="Alvarenga D.O."/>
            <person name="Fiore M.F."/>
            <person name="Varani A.M."/>
        </authorList>
    </citation>
    <scope>NUCLEOTIDE SEQUENCE [LARGE SCALE GENOMIC DNA]</scope>
    <source>
        <strain evidence="5 6">SPC951</strain>
    </source>
</reference>